<dbReference type="AlphaFoldDB" id="A0A9N9M397"/>
<protein>
    <submittedName>
        <fullName evidence="3">Uncharacterized protein</fullName>
    </submittedName>
</protein>
<dbReference type="GO" id="GO:0016192">
    <property type="term" value="P:vesicle-mediated transport"/>
    <property type="evidence" value="ECO:0007669"/>
    <property type="project" value="TreeGrafter"/>
</dbReference>
<feature type="compositionally biased region" description="Pro residues" evidence="1">
    <location>
        <begin position="97"/>
        <end position="106"/>
    </location>
</feature>
<reference evidence="3" key="1">
    <citation type="submission" date="2021-07" db="EMBL/GenBank/DDBJ databases">
        <authorList>
            <person name="Durling M."/>
        </authorList>
    </citation>
    <scope>NUCLEOTIDE SEQUENCE</scope>
</reference>
<feature type="transmembrane region" description="Helical" evidence="2">
    <location>
        <begin position="38"/>
        <end position="58"/>
    </location>
</feature>
<keyword evidence="4" id="KW-1185">Reference proteome</keyword>
<keyword evidence="2" id="KW-0812">Transmembrane</keyword>
<dbReference type="EMBL" id="CAJVRM010000724">
    <property type="protein sequence ID" value="CAG8983334.1"/>
    <property type="molecule type" value="Genomic_DNA"/>
</dbReference>
<dbReference type="Proteomes" id="UP000701801">
    <property type="component" value="Unassembled WGS sequence"/>
</dbReference>
<feature type="region of interest" description="Disordered" evidence="1">
    <location>
        <begin position="69"/>
        <end position="163"/>
    </location>
</feature>
<gene>
    <name evidence="3" type="ORF">HYALB_00007462</name>
</gene>
<evidence type="ECO:0000256" key="1">
    <source>
        <dbReference type="SAM" id="MobiDB-lite"/>
    </source>
</evidence>
<evidence type="ECO:0000313" key="4">
    <source>
        <dbReference type="Proteomes" id="UP000701801"/>
    </source>
</evidence>
<dbReference type="PANTHER" id="PTHR28187">
    <property type="entry name" value="PROTEIN RCR1-RELATED"/>
    <property type="match status" value="1"/>
</dbReference>
<feature type="compositionally biased region" description="Polar residues" evidence="1">
    <location>
        <begin position="110"/>
        <end position="123"/>
    </location>
</feature>
<name>A0A9N9M397_9HELO</name>
<comment type="caution">
    <text evidence="3">The sequence shown here is derived from an EMBL/GenBank/DDBJ whole genome shotgun (WGS) entry which is preliminary data.</text>
</comment>
<accession>A0A9N9M397</accession>
<keyword evidence="2" id="KW-0472">Membrane</keyword>
<evidence type="ECO:0000313" key="3">
    <source>
        <dbReference type="EMBL" id="CAG8983334.1"/>
    </source>
</evidence>
<dbReference type="PANTHER" id="PTHR28187:SF1">
    <property type="entry name" value="PROTEIN RCR1-RELATED"/>
    <property type="match status" value="1"/>
</dbReference>
<organism evidence="3 4">
    <name type="scientific">Hymenoscyphus albidus</name>
    <dbReference type="NCBI Taxonomy" id="595503"/>
    <lineage>
        <taxon>Eukaryota</taxon>
        <taxon>Fungi</taxon>
        <taxon>Dikarya</taxon>
        <taxon>Ascomycota</taxon>
        <taxon>Pezizomycotina</taxon>
        <taxon>Leotiomycetes</taxon>
        <taxon>Helotiales</taxon>
        <taxon>Helotiaceae</taxon>
        <taxon>Hymenoscyphus</taxon>
    </lineage>
</organism>
<sequence length="163" mass="17759">MAPTTSSEAPLAKRDYCRQNINGDVYCYDSPWNDWGRWVALAIIVVVVLIFAFLFSCIRTRRRRNQPPLYGTGWIPTGGPKGPGQQNGGYYANQPYGGPPAPPYSPAPVQSHQPTGTTFNSNEGYYGNQGAGIELQTPQNAYTHQRGGDAVYEPPAGPPPSKK</sequence>
<dbReference type="Pfam" id="PF12273">
    <property type="entry name" value="RCR"/>
    <property type="match status" value="1"/>
</dbReference>
<dbReference type="OrthoDB" id="3556830at2759"/>
<evidence type="ECO:0000256" key="2">
    <source>
        <dbReference type="SAM" id="Phobius"/>
    </source>
</evidence>
<proteinExistence type="predicted"/>
<dbReference type="InterPro" id="IPR020999">
    <property type="entry name" value="Chitin_synth_reg_RCR"/>
</dbReference>
<keyword evidence="2" id="KW-1133">Transmembrane helix</keyword>